<dbReference type="PANTHER" id="PTHR11092">
    <property type="entry name" value="SUGAR NUCLEOTIDE EPIMERASE RELATED"/>
    <property type="match status" value="1"/>
</dbReference>
<evidence type="ECO:0000256" key="1">
    <source>
        <dbReference type="ARBA" id="ARBA00009353"/>
    </source>
</evidence>
<dbReference type="InterPro" id="IPR036291">
    <property type="entry name" value="NAD(P)-bd_dom_sf"/>
</dbReference>
<evidence type="ECO:0000259" key="2">
    <source>
        <dbReference type="Pfam" id="PF01370"/>
    </source>
</evidence>
<feature type="domain" description="NAD-dependent epimerase/dehydratase" evidence="2">
    <location>
        <begin position="3"/>
        <end position="220"/>
    </location>
</feature>
<protein>
    <submittedName>
        <fullName evidence="4">TIGR01777 family protein</fullName>
    </submittedName>
</protein>
<dbReference type="NCBIfam" id="TIGR01777">
    <property type="entry name" value="yfcH"/>
    <property type="match status" value="1"/>
</dbReference>
<gene>
    <name evidence="4" type="ORF">C1638_003805</name>
</gene>
<comment type="similarity">
    <text evidence="1">Belongs to the NAD(P)-dependent epimerase/dehydratase family. SDR39U1 subfamily.</text>
</comment>
<dbReference type="OrthoDB" id="9801773at2"/>
<dbReference type="Gene3D" id="3.40.50.720">
    <property type="entry name" value="NAD(P)-binding Rossmann-like Domain"/>
    <property type="match status" value="1"/>
</dbReference>
<accession>A0A316XA38</accession>
<proteinExistence type="inferred from homology"/>
<evidence type="ECO:0000259" key="3">
    <source>
        <dbReference type="Pfam" id="PF08338"/>
    </source>
</evidence>
<comment type="caution">
    <text evidence="4">The sequence shown here is derived from an EMBL/GenBank/DDBJ whole genome shotgun (WGS) entry which is preliminary data.</text>
</comment>
<dbReference type="Pfam" id="PF01370">
    <property type="entry name" value="Epimerase"/>
    <property type="match status" value="1"/>
</dbReference>
<dbReference type="SUPFAM" id="SSF51735">
    <property type="entry name" value="NAD(P)-binding Rossmann-fold domains"/>
    <property type="match status" value="1"/>
</dbReference>
<dbReference type="InterPro" id="IPR001509">
    <property type="entry name" value="Epimerase_deHydtase"/>
</dbReference>
<dbReference type="EMBL" id="PPEI02000001">
    <property type="protein sequence ID" value="PWN67730.1"/>
    <property type="molecule type" value="Genomic_DNA"/>
</dbReference>
<dbReference type="Pfam" id="PF08338">
    <property type="entry name" value="DUF1731"/>
    <property type="match status" value="1"/>
</dbReference>
<sequence>MKIIIAGGTGFLGENLEKHFAEKGSQVYILTRRPKRKNEIYWDAKTMGEWKNILEQADVLINLTGKSVDCRYHEKNKKEIYTSRIESTKVLQEAVNLCTAKPKVWLNASSATIYVHSEKHLNTEDDGIIGDDFSMNICKSWEQEFFKIKNEETRKVALRTSIVLGNNGGAFPKLRMITKLGLGGKQGRGNQMVSWIHIEDFCRAVEWIIQNENMSGVINITAPNPISNEEMMGKLRKQINIPFGMNAPVWQLELASIFLKTETELLLKSRNVYPENLMKSRFQFLYPTFEEVVANLFKN</sequence>
<evidence type="ECO:0000313" key="5">
    <source>
        <dbReference type="Proteomes" id="UP000236182"/>
    </source>
</evidence>
<dbReference type="InterPro" id="IPR013549">
    <property type="entry name" value="DUF1731"/>
</dbReference>
<dbReference type="PANTHER" id="PTHR11092:SF0">
    <property type="entry name" value="EPIMERASE FAMILY PROTEIN SDR39U1"/>
    <property type="match status" value="1"/>
</dbReference>
<dbReference type="RefSeq" id="WP_109618331.1">
    <property type="nucleotide sequence ID" value="NZ_PPEI02000001.1"/>
</dbReference>
<dbReference type="CDD" id="cd05242">
    <property type="entry name" value="SDR_a8"/>
    <property type="match status" value="1"/>
</dbReference>
<dbReference type="InterPro" id="IPR010099">
    <property type="entry name" value="SDR39U1"/>
</dbReference>
<dbReference type="Proteomes" id="UP000236182">
    <property type="component" value="Unassembled WGS sequence"/>
</dbReference>
<evidence type="ECO:0000313" key="4">
    <source>
        <dbReference type="EMBL" id="PWN67730.1"/>
    </source>
</evidence>
<feature type="domain" description="DUF1731" evidence="3">
    <location>
        <begin position="248"/>
        <end position="296"/>
    </location>
</feature>
<keyword evidence="5" id="KW-1185">Reference proteome</keyword>
<name>A0A316XA38_9FLAO</name>
<reference evidence="4" key="1">
    <citation type="submission" date="2018-04" db="EMBL/GenBank/DDBJ databases">
        <title>Draft Genome Sequences of Chryseobacterium lactis NCTC11390T isolated from milk, Chryseobacterium oncorhynchi 701B-08T from rainbow trout, and Chryseobacterium viscerum 687B-08T from diseased fish.</title>
        <authorList>
            <person name="Jeong J.-J."/>
            <person name="Lee Y.J."/>
            <person name="Pathiraja D."/>
            <person name="Park B."/>
            <person name="Choi I.-G."/>
            <person name="Kim K.D."/>
        </authorList>
    </citation>
    <scope>NUCLEOTIDE SEQUENCE [LARGE SCALE GENOMIC DNA]</scope>
    <source>
        <strain evidence="4">701B-08</strain>
    </source>
</reference>
<organism evidence="4 5">
    <name type="scientific">Chryseobacterium oncorhynchi</name>
    <dbReference type="NCBI Taxonomy" id="741074"/>
    <lineage>
        <taxon>Bacteria</taxon>
        <taxon>Pseudomonadati</taxon>
        <taxon>Bacteroidota</taxon>
        <taxon>Flavobacteriia</taxon>
        <taxon>Flavobacteriales</taxon>
        <taxon>Weeksellaceae</taxon>
        <taxon>Chryseobacterium group</taxon>
        <taxon>Chryseobacterium</taxon>
    </lineage>
</organism>
<dbReference type="AlphaFoldDB" id="A0A316XA38"/>